<organism evidence="2">
    <name type="scientific">Timema tahoe</name>
    <dbReference type="NCBI Taxonomy" id="61484"/>
    <lineage>
        <taxon>Eukaryota</taxon>
        <taxon>Metazoa</taxon>
        <taxon>Ecdysozoa</taxon>
        <taxon>Arthropoda</taxon>
        <taxon>Hexapoda</taxon>
        <taxon>Insecta</taxon>
        <taxon>Pterygota</taxon>
        <taxon>Neoptera</taxon>
        <taxon>Polyneoptera</taxon>
        <taxon>Phasmatodea</taxon>
        <taxon>Timematodea</taxon>
        <taxon>Timematoidea</taxon>
        <taxon>Timematidae</taxon>
        <taxon>Timema</taxon>
    </lineage>
</organism>
<dbReference type="EMBL" id="OE000522">
    <property type="protein sequence ID" value="CAD7454149.1"/>
    <property type="molecule type" value="Genomic_DNA"/>
</dbReference>
<dbReference type="AlphaFoldDB" id="A0A7R9FKK7"/>
<protein>
    <submittedName>
        <fullName evidence="2">Uncharacterized protein</fullName>
    </submittedName>
</protein>
<sequence>MPDLFFITLKLYQALDTEGEYKEDLEVLGEPENWEEEKALINHPSQEGQISHPLQQDPFQVKLVPAGLREQLQQTQMSEQETESERRYSKRDSRIILKRLPNQMQVACIFVDSSLWLTLFLAVELSYHKVESWIHSPVNTHKSSLILRGQSYLNVLFPAKLLSDLGKKGLVESRSWTVSEVEQRLVSLGTAVEDCKYPALTNINKPEHNKTPTSESPPSLKQHYKVEPNKQRIHHHHHLTKYITSRGSTIITSQVADIERRVLLLEIPLVSPTVELPAAKMVYESDFYTTRRPYSSAPRPTITSYSVTYITGKNILSTPDRDSNPDLSIIGSLVYCKNDALDHAVNESDDKSYVKHDGTLLVVLVNNDLVSITLCINK</sequence>
<accession>A0A7R9FKK7</accession>
<feature type="region of interest" description="Disordered" evidence="1">
    <location>
        <begin position="202"/>
        <end position="222"/>
    </location>
</feature>
<proteinExistence type="predicted"/>
<evidence type="ECO:0000313" key="2">
    <source>
        <dbReference type="EMBL" id="CAD7454149.1"/>
    </source>
</evidence>
<reference evidence="2" key="1">
    <citation type="submission" date="2020-11" db="EMBL/GenBank/DDBJ databases">
        <authorList>
            <person name="Tran Van P."/>
        </authorList>
    </citation>
    <scope>NUCLEOTIDE SEQUENCE</scope>
</reference>
<name>A0A7R9FKK7_9NEOP</name>
<evidence type="ECO:0000256" key="1">
    <source>
        <dbReference type="SAM" id="MobiDB-lite"/>
    </source>
</evidence>
<gene>
    <name evidence="2" type="ORF">TTEB3V08_LOCUS2263</name>
</gene>